<evidence type="ECO:0000256" key="3">
    <source>
        <dbReference type="ARBA" id="ARBA00022884"/>
    </source>
</evidence>
<dbReference type="NCBIfam" id="TIGR01951">
    <property type="entry name" value="nusB"/>
    <property type="match status" value="1"/>
</dbReference>
<dbReference type="PANTHER" id="PTHR11078">
    <property type="entry name" value="N UTILIZATION SUBSTANCE PROTEIN B-RELATED"/>
    <property type="match status" value="1"/>
</dbReference>
<comment type="function">
    <text evidence="6">Involved in transcription antitermination. Required for transcription of ribosomal RNA (rRNA) genes. Binds specifically to the boxA antiterminator sequence of the ribosomal RNA (rrn) operons.</text>
</comment>
<dbReference type="Gene3D" id="1.10.940.10">
    <property type="entry name" value="NusB-like"/>
    <property type="match status" value="1"/>
</dbReference>
<keyword evidence="5 6" id="KW-0804">Transcription</keyword>
<dbReference type="GO" id="GO:0005829">
    <property type="term" value="C:cytosol"/>
    <property type="evidence" value="ECO:0007669"/>
    <property type="project" value="TreeGrafter"/>
</dbReference>
<evidence type="ECO:0000256" key="4">
    <source>
        <dbReference type="ARBA" id="ARBA00023015"/>
    </source>
</evidence>
<evidence type="ECO:0000256" key="5">
    <source>
        <dbReference type="ARBA" id="ARBA00023163"/>
    </source>
</evidence>
<dbReference type="EMBL" id="PVXO01000036">
    <property type="protein sequence ID" value="PRR78798.1"/>
    <property type="molecule type" value="Genomic_DNA"/>
</dbReference>
<evidence type="ECO:0000256" key="2">
    <source>
        <dbReference type="ARBA" id="ARBA00022814"/>
    </source>
</evidence>
<keyword evidence="3 6" id="KW-0694">RNA-binding</keyword>
<sequence length="152" mass="17754">MNRKKTREVAMKLLFEMIIKKENYMDIINNLKEINSEEETATEIMGIKKEKDPEDMDLDDIDMKYVIRILKGIQENEKLIDGKIEKYLSNWKLNRIAKVDLAILRLSTYEILFENEIPKNVSINEGIELAKKYGEDKSPAFINAVLDNIAKE</sequence>
<dbReference type="RefSeq" id="WP_106063496.1">
    <property type="nucleotide sequence ID" value="NZ_PVXO01000036.1"/>
</dbReference>
<proteinExistence type="inferred from homology"/>
<dbReference type="InterPro" id="IPR035926">
    <property type="entry name" value="NusB-like_sf"/>
</dbReference>
<evidence type="ECO:0000256" key="6">
    <source>
        <dbReference type="HAMAP-Rule" id="MF_00073"/>
    </source>
</evidence>
<protein>
    <recommendedName>
        <fullName evidence="6">Transcription antitermination protein NusB</fullName>
    </recommendedName>
    <alternativeName>
        <fullName evidence="6">Antitermination factor NusB</fullName>
    </alternativeName>
</protein>
<reference evidence="8 9" key="1">
    <citation type="submission" date="2018-03" db="EMBL/GenBank/DDBJ databases">
        <title>Genome sequence of Clostridium liquoris DSM 100320.</title>
        <authorList>
            <person name="Poehlein A."/>
            <person name="Daniel R."/>
        </authorList>
    </citation>
    <scope>NUCLEOTIDE SEQUENCE [LARGE SCALE GENOMIC DNA]</scope>
    <source>
        <strain evidence="8 9">DSM 100320</strain>
    </source>
</reference>
<dbReference type="GO" id="GO:0003723">
    <property type="term" value="F:RNA binding"/>
    <property type="evidence" value="ECO:0007669"/>
    <property type="project" value="UniProtKB-UniRule"/>
</dbReference>
<organism evidence="8 9">
    <name type="scientific">Clostridium liquoris</name>
    <dbReference type="NCBI Taxonomy" id="1289519"/>
    <lineage>
        <taxon>Bacteria</taxon>
        <taxon>Bacillati</taxon>
        <taxon>Bacillota</taxon>
        <taxon>Clostridia</taxon>
        <taxon>Eubacteriales</taxon>
        <taxon>Clostridiaceae</taxon>
        <taxon>Clostridium</taxon>
    </lineage>
</organism>
<feature type="domain" description="NusB/RsmB/TIM44" evidence="7">
    <location>
        <begin position="5"/>
        <end position="151"/>
    </location>
</feature>
<dbReference type="InterPro" id="IPR006027">
    <property type="entry name" value="NusB_RsmB_TIM44"/>
</dbReference>
<dbReference type="GO" id="GO:0031564">
    <property type="term" value="P:transcription antitermination"/>
    <property type="evidence" value="ECO:0007669"/>
    <property type="project" value="UniProtKB-KW"/>
</dbReference>
<dbReference type="GO" id="GO:0006353">
    <property type="term" value="P:DNA-templated transcription termination"/>
    <property type="evidence" value="ECO:0007669"/>
    <property type="project" value="UniProtKB-UniRule"/>
</dbReference>
<accession>A0A2T0B4H9</accession>
<comment type="similarity">
    <text evidence="1 6">Belongs to the NusB family.</text>
</comment>
<keyword evidence="2 6" id="KW-0889">Transcription antitermination</keyword>
<dbReference type="SUPFAM" id="SSF48013">
    <property type="entry name" value="NusB-like"/>
    <property type="match status" value="1"/>
</dbReference>
<name>A0A2T0B4H9_9CLOT</name>
<evidence type="ECO:0000259" key="7">
    <source>
        <dbReference type="Pfam" id="PF01029"/>
    </source>
</evidence>
<evidence type="ECO:0000313" key="8">
    <source>
        <dbReference type="EMBL" id="PRR78798.1"/>
    </source>
</evidence>
<comment type="caution">
    <text evidence="8">The sequence shown here is derived from an EMBL/GenBank/DDBJ whole genome shotgun (WGS) entry which is preliminary data.</text>
</comment>
<dbReference type="Proteomes" id="UP000239706">
    <property type="component" value="Unassembled WGS sequence"/>
</dbReference>
<dbReference type="AlphaFoldDB" id="A0A2T0B4H9"/>
<keyword evidence="4 6" id="KW-0805">Transcription regulation</keyword>
<evidence type="ECO:0000313" key="9">
    <source>
        <dbReference type="Proteomes" id="UP000239706"/>
    </source>
</evidence>
<dbReference type="InterPro" id="IPR011605">
    <property type="entry name" value="NusB_fam"/>
</dbReference>
<gene>
    <name evidence="6" type="primary">nusB</name>
    <name evidence="8" type="ORF">CLLI_13800</name>
</gene>
<dbReference type="OrthoDB" id="9811381at2"/>
<dbReference type="Pfam" id="PF01029">
    <property type="entry name" value="NusB"/>
    <property type="match status" value="1"/>
</dbReference>
<evidence type="ECO:0000256" key="1">
    <source>
        <dbReference type="ARBA" id="ARBA00005952"/>
    </source>
</evidence>
<dbReference type="PANTHER" id="PTHR11078:SF3">
    <property type="entry name" value="ANTITERMINATION NUSB DOMAIN-CONTAINING PROTEIN"/>
    <property type="match status" value="1"/>
</dbReference>
<keyword evidence="9" id="KW-1185">Reference proteome</keyword>
<dbReference type="HAMAP" id="MF_00073">
    <property type="entry name" value="NusB"/>
    <property type="match status" value="1"/>
</dbReference>